<gene>
    <name evidence="1" type="ORF">FRX31_019534</name>
</gene>
<name>A0A7J6W2Z5_THATH</name>
<protein>
    <submittedName>
        <fullName evidence="1">Uncharacterized protein</fullName>
    </submittedName>
</protein>
<organism evidence="1 2">
    <name type="scientific">Thalictrum thalictroides</name>
    <name type="common">Rue-anemone</name>
    <name type="synonym">Anemone thalictroides</name>
    <dbReference type="NCBI Taxonomy" id="46969"/>
    <lineage>
        <taxon>Eukaryota</taxon>
        <taxon>Viridiplantae</taxon>
        <taxon>Streptophyta</taxon>
        <taxon>Embryophyta</taxon>
        <taxon>Tracheophyta</taxon>
        <taxon>Spermatophyta</taxon>
        <taxon>Magnoliopsida</taxon>
        <taxon>Ranunculales</taxon>
        <taxon>Ranunculaceae</taxon>
        <taxon>Thalictroideae</taxon>
        <taxon>Thalictrum</taxon>
    </lineage>
</organism>
<feature type="non-terminal residue" evidence="1">
    <location>
        <position position="1"/>
    </location>
</feature>
<evidence type="ECO:0000313" key="2">
    <source>
        <dbReference type="Proteomes" id="UP000554482"/>
    </source>
</evidence>
<sequence length="53" mass="6086">MVYAKKYSGNKMLGRHEIIDGKLRPYVRKTNYKEVYTEALHIGFTLRAAGAEP</sequence>
<dbReference type="AlphaFoldDB" id="A0A7J6W2Z5"/>
<evidence type="ECO:0000313" key="1">
    <source>
        <dbReference type="EMBL" id="KAF5190880.1"/>
    </source>
</evidence>
<proteinExistence type="predicted"/>
<accession>A0A7J6W2Z5</accession>
<dbReference type="EMBL" id="JABWDY010023494">
    <property type="protein sequence ID" value="KAF5190880.1"/>
    <property type="molecule type" value="Genomic_DNA"/>
</dbReference>
<comment type="caution">
    <text evidence="1">The sequence shown here is derived from an EMBL/GenBank/DDBJ whole genome shotgun (WGS) entry which is preliminary data.</text>
</comment>
<keyword evidence="2" id="KW-1185">Reference proteome</keyword>
<dbReference type="Proteomes" id="UP000554482">
    <property type="component" value="Unassembled WGS sequence"/>
</dbReference>
<reference evidence="1 2" key="1">
    <citation type="submission" date="2020-06" db="EMBL/GenBank/DDBJ databases">
        <title>Transcriptomic and genomic resources for Thalictrum thalictroides and T. hernandezii: Facilitating candidate gene discovery in an emerging model plant lineage.</title>
        <authorList>
            <person name="Arias T."/>
            <person name="Riano-Pachon D.M."/>
            <person name="Di Stilio V.S."/>
        </authorList>
    </citation>
    <scope>NUCLEOTIDE SEQUENCE [LARGE SCALE GENOMIC DNA]</scope>
    <source>
        <strain evidence="2">cv. WT478/WT964</strain>
        <tissue evidence="1">Leaves</tissue>
    </source>
</reference>